<dbReference type="Proteomes" id="UP000001861">
    <property type="component" value="Unassembled WGS sequence"/>
</dbReference>
<gene>
    <name evidence="3" type="ORF">CC1G_04308</name>
</gene>
<dbReference type="KEGG" id="cci:CC1G_04308"/>
<feature type="compositionally biased region" description="Polar residues" evidence="1">
    <location>
        <begin position="273"/>
        <end position="286"/>
    </location>
</feature>
<sequence length="406" mass="45556">MSESVCSTMVDPVPKREYSPVFLRCRSIAFGGICFFSFLWIILLCILVFLDWESLDRPQQSFIVAMLISHTLTIIMLVFLIVREFREWLDGARCFLGLIVHFGIAGAYAYWSPRFQCLDAGPDGGLCRTRIVLILTSSWLIPALLSIYTACLGVVSYHLRSRENLGAVLQHEKDLEKHSLDQKWPLPSPHPSSFCAPPMSPDAVKSMRRSRCSASQPSLYSQPSVYSMPPSTYLHYGFPPPPEAAPSRPASMQHYAHAAVIQRQSLAVPNGLRFSQNPQLQPPSNITRHHLPSSHRDSRQRMALPQNKPTPPPLNLQSIGNYQRNLHYSLLFQQGPRTPVTAQASPVIGVPQEFIPPLPSPWRNQRHQSQQISPSSLEYLKDSPSSSPRSSARLSKPSRASRMPSL</sequence>
<keyword evidence="2" id="KW-1133">Transmembrane helix</keyword>
<accession>A8NFN3</accession>
<feature type="compositionally biased region" description="Low complexity" evidence="1">
    <location>
        <begin position="383"/>
        <end position="406"/>
    </location>
</feature>
<dbReference type="VEuPathDB" id="FungiDB:CC1G_04308"/>
<organism evidence="3 4">
    <name type="scientific">Coprinopsis cinerea (strain Okayama-7 / 130 / ATCC MYA-4618 / FGSC 9003)</name>
    <name type="common">Inky cap fungus</name>
    <name type="synonym">Hormographiella aspergillata</name>
    <dbReference type="NCBI Taxonomy" id="240176"/>
    <lineage>
        <taxon>Eukaryota</taxon>
        <taxon>Fungi</taxon>
        <taxon>Dikarya</taxon>
        <taxon>Basidiomycota</taxon>
        <taxon>Agaricomycotina</taxon>
        <taxon>Agaricomycetes</taxon>
        <taxon>Agaricomycetidae</taxon>
        <taxon>Agaricales</taxon>
        <taxon>Agaricineae</taxon>
        <taxon>Psathyrellaceae</taxon>
        <taxon>Coprinopsis</taxon>
    </lineage>
</organism>
<reference evidence="3 4" key="1">
    <citation type="journal article" date="2010" name="Proc. Natl. Acad. Sci. U.S.A.">
        <title>Insights into evolution of multicellular fungi from the assembled chromosomes of the mushroom Coprinopsis cinerea (Coprinus cinereus).</title>
        <authorList>
            <person name="Stajich J.E."/>
            <person name="Wilke S.K."/>
            <person name="Ahren D."/>
            <person name="Au C.H."/>
            <person name="Birren B.W."/>
            <person name="Borodovsky M."/>
            <person name="Burns C."/>
            <person name="Canback B."/>
            <person name="Casselton L.A."/>
            <person name="Cheng C.K."/>
            <person name="Deng J."/>
            <person name="Dietrich F.S."/>
            <person name="Fargo D.C."/>
            <person name="Farman M.L."/>
            <person name="Gathman A.C."/>
            <person name="Goldberg J."/>
            <person name="Guigo R."/>
            <person name="Hoegger P.J."/>
            <person name="Hooker J.B."/>
            <person name="Huggins A."/>
            <person name="James T.Y."/>
            <person name="Kamada T."/>
            <person name="Kilaru S."/>
            <person name="Kodira C."/>
            <person name="Kues U."/>
            <person name="Kupfer D."/>
            <person name="Kwan H.S."/>
            <person name="Lomsadze A."/>
            <person name="Li W."/>
            <person name="Lilly W.W."/>
            <person name="Ma L.J."/>
            <person name="Mackey A.J."/>
            <person name="Manning G."/>
            <person name="Martin F."/>
            <person name="Muraguchi H."/>
            <person name="Natvig D.O."/>
            <person name="Palmerini H."/>
            <person name="Ramesh M.A."/>
            <person name="Rehmeyer C.J."/>
            <person name="Roe B.A."/>
            <person name="Shenoy N."/>
            <person name="Stanke M."/>
            <person name="Ter-Hovhannisyan V."/>
            <person name="Tunlid A."/>
            <person name="Velagapudi R."/>
            <person name="Vision T.J."/>
            <person name="Zeng Q."/>
            <person name="Zolan M.E."/>
            <person name="Pukkila P.J."/>
        </authorList>
    </citation>
    <scope>NUCLEOTIDE SEQUENCE [LARGE SCALE GENOMIC DNA]</scope>
    <source>
        <strain evidence="4">Okayama-7 / 130 / ATCC MYA-4618 / FGSC 9003</strain>
    </source>
</reference>
<evidence type="ECO:0000313" key="3">
    <source>
        <dbReference type="EMBL" id="EAU88602.2"/>
    </source>
</evidence>
<proteinExistence type="predicted"/>
<dbReference type="OMA" id="YAYRIRN"/>
<protein>
    <submittedName>
        <fullName evidence="3">Uncharacterized protein</fullName>
    </submittedName>
</protein>
<feature type="region of interest" description="Disordered" evidence="1">
    <location>
        <begin position="273"/>
        <end position="316"/>
    </location>
</feature>
<keyword evidence="2" id="KW-0812">Transmembrane</keyword>
<dbReference type="eggNOG" id="ENOG502SQCM">
    <property type="taxonomic scope" value="Eukaryota"/>
</dbReference>
<dbReference type="HOGENOM" id="CLU_677953_0_0_1"/>
<evidence type="ECO:0000313" key="4">
    <source>
        <dbReference type="Proteomes" id="UP000001861"/>
    </source>
</evidence>
<name>A8NFN3_COPC7</name>
<keyword evidence="4" id="KW-1185">Reference proteome</keyword>
<feature type="transmembrane region" description="Helical" evidence="2">
    <location>
        <begin position="131"/>
        <end position="155"/>
    </location>
</feature>
<comment type="caution">
    <text evidence="3">The sequence shown here is derived from an EMBL/GenBank/DDBJ whole genome shotgun (WGS) entry which is preliminary data.</text>
</comment>
<dbReference type="EMBL" id="AACS02000002">
    <property type="protein sequence ID" value="EAU88602.2"/>
    <property type="molecule type" value="Genomic_DNA"/>
</dbReference>
<evidence type="ECO:0000256" key="1">
    <source>
        <dbReference type="SAM" id="MobiDB-lite"/>
    </source>
</evidence>
<feature type="region of interest" description="Disordered" evidence="1">
    <location>
        <begin position="356"/>
        <end position="406"/>
    </location>
</feature>
<dbReference type="RefSeq" id="XP_001833329.2">
    <property type="nucleotide sequence ID" value="XM_001833277.2"/>
</dbReference>
<evidence type="ECO:0000256" key="2">
    <source>
        <dbReference type="SAM" id="Phobius"/>
    </source>
</evidence>
<feature type="transmembrane region" description="Helical" evidence="2">
    <location>
        <begin position="62"/>
        <end position="82"/>
    </location>
</feature>
<feature type="transmembrane region" description="Helical" evidence="2">
    <location>
        <begin position="94"/>
        <end position="111"/>
    </location>
</feature>
<keyword evidence="2" id="KW-0472">Membrane</keyword>
<feature type="transmembrane region" description="Helical" evidence="2">
    <location>
        <begin position="28"/>
        <end position="50"/>
    </location>
</feature>
<dbReference type="GeneID" id="6009825"/>
<dbReference type="OrthoDB" id="3065653at2759"/>
<dbReference type="InParanoid" id="A8NFN3"/>
<feature type="compositionally biased region" description="Polar residues" evidence="1">
    <location>
        <begin position="367"/>
        <end position="376"/>
    </location>
</feature>
<dbReference type="AlphaFoldDB" id="A8NFN3"/>